<dbReference type="AlphaFoldDB" id="A0AAV6LJ27"/>
<dbReference type="PANTHER" id="PTHR34427">
    <property type="entry name" value="DUF4283 DOMAIN PROTEIN"/>
    <property type="match status" value="1"/>
</dbReference>
<dbReference type="EMBL" id="JACTNZ010000001">
    <property type="protein sequence ID" value="KAG5564116.1"/>
    <property type="molecule type" value="Genomic_DNA"/>
</dbReference>
<accession>A0AAV6LJ27</accession>
<proteinExistence type="predicted"/>
<sequence length="125" mass="14357">MLSMIEGPEVNWLGFFFEEFRPWSPDFTIEASRTVWLNCYGVPLHVWNSDTFFSIGRNWGEPITLDDATSKGLSFSSGKVQISTNSFGVINQEVNLEVNGKLYPIRVMEEQMVVNNMMREVNLQL</sequence>
<dbReference type="Proteomes" id="UP000823749">
    <property type="component" value="Chromosome 1"/>
</dbReference>
<name>A0AAV6LJ27_9ERIC</name>
<protein>
    <recommendedName>
        <fullName evidence="3">DUF4283 domain-containing protein</fullName>
    </recommendedName>
</protein>
<keyword evidence="2" id="KW-1185">Reference proteome</keyword>
<reference evidence="1" key="1">
    <citation type="submission" date="2020-08" db="EMBL/GenBank/DDBJ databases">
        <title>Plant Genome Project.</title>
        <authorList>
            <person name="Zhang R.-G."/>
        </authorList>
    </citation>
    <scope>NUCLEOTIDE SEQUENCE</scope>
    <source>
        <strain evidence="1">WSP0</strain>
        <tissue evidence="1">Leaf</tissue>
    </source>
</reference>
<gene>
    <name evidence="1" type="ORF">RHGRI_000336</name>
</gene>
<comment type="caution">
    <text evidence="1">The sequence shown here is derived from an EMBL/GenBank/DDBJ whole genome shotgun (WGS) entry which is preliminary data.</text>
</comment>
<dbReference type="PANTHER" id="PTHR34427:SF5">
    <property type="entry name" value="DUF4283 DOMAIN-CONTAINING PROTEIN"/>
    <property type="match status" value="1"/>
</dbReference>
<evidence type="ECO:0008006" key="3">
    <source>
        <dbReference type="Google" id="ProtNLM"/>
    </source>
</evidence>
<evidence type="ECO:0000313" key="2">
    <source>
        <dbReference type="Proteomes" id="UP000823749"/>
    </source>
</evidence>
<evidence type="ECO:0000313" key="1">
    <source>
        <dbReference type="EMBL" id="KAG5564116.1"/>
    </source>
</evidence>
<organism evidence="1 2">
    <name type="scientific">Rhododendron griersonianum</name>
    <dbReference type="NCBI Taxonomy" id="479676"/>
    <lineage>
        <taxon>Eukaryota</taxon>
        <taxon>Viridiplantae</taxon>
        <taxon>Streptophyta</taxon>
        <taxon>Embryophyta</taxon>
        <taxon>Tracheophyta</taxon>
        <taxon>Spermatophyta</taxon>
        <taxon>Magnoliopsida</taxon>
        <taxon>eudicotyledons</taxon>
        <taxon>Gunneridae</taxon>
        <taxon>Pentapetalae</taxon>
        <taxon>asterids</taxon>
        <taxon>Ericales</taxon>
        <taxon>Ericaceae</taxon>
        <taxon>Ericoideae</taxon>
        <taxon>Rhodoreae</taxon>
        <taxon>Rhododendron</taxon>
    </lineage>
</organism>